<dbReference type="InterPro" id="IPR036388">
    <property type="entry name" value="WH-like_DNA-bd_sf"/>
</dbReference>
<sequence length="933" mass="98372">MTKGCATGVLLERDDETNMVGQALEQARGGIGSIVVVAGPLGNGKTALLRALSRHPGAASFSVRHASATLMERDHAYGVVRQFLEPALTGAPDEVSLGSAVLARPVFGGGAGDDGNDDAARSVQLGLLSLWRDLSAIKPLFVLVDDLQWVDEPSLELLEVLAGRIRHLRMVVLVSVREGDSLAERPAAASILSAATRRLRLRPLGPAGTAMLVRAKLGRECDEEFALACHEATGGNPLLVTALALAWAVGGEAPTAANADLVRTVRPAQARERVVACMRAQPDPVRRLLKAAAVLGESAELDAVGALAGLDEQTTAEIVRGLTRLGLFRGTGFVHSCVREAVDDLMTAAEREQLNLRAVRLLYELGKSSESVAGQLLATSTPQGPWAVEALRDAAHVALRRGAPEAAVGYLRRALLDTSVDGLDRATVLVDLASAERLLDVNAAVRTLSYAVALLPGPRERAAALIRLTPAVMGDAPEAVVSILRGVVEEFGPPERHCGVDRDLALRLEARLRFIGRTEPWELATTGARLDELRAAGRTDSGAERELLSVLVNAATLTARVPARRVAALAEQLLARAPASSAHSASTAPLLVTALAVADSPGVVDGWLDRALTAAQQRGDVVEQATIRTEQSLVHLLTGRVAEATRAASDAFDLGAWNSSAVGASAAVLAGAVALQLGDRDLIDQMLASVKGEPANQCLATVTGLLRGQAAVVRGEHAAAALTLTDCGAHLDRCGWRNPVLFPWRSALALVKLTLGATGDAIALAEEERLIAEEWGAASGVGRTLRVLGRVVGGARGLELTGRAVEVLRTSAHRLELLYALRQQAEFTNLPDSWRSCLELAEEISDQQIAHRARAALGVSAPASTGGKLTRSEQKVAMLAVSGRSNQEIAEMLEVTSRAVEKHLTNTYRKLGVRRRAELGDALRSMGPVSPVR</sequence>
<proteinExistence type="predicted"/>
<name>A0ABU4U3D9_9PSEU</name>
<dbReference type="InterPro" id="IPR000792">
    <property type="entry name" value="Tscrpt_reg_LuxR_C"/>
</dbReference>
<evidence type="ECO:0000313" key="4">
    <source>
        <dbReference type="EMBL" id="MDX8055083.1"/>
    </source>
</evidence>
<dbReference type="Pfam" id="PF00196">
    <property type="entry name" value="GerE"/>
    <property type="match status" value="1"/>
</dbReference>
<dbReference type="RefSeq" id="WP_319988841.1">
    <property type="nucleotide sequence ID" value="NZ_JAXAVV010000025.1"/>
</dbReference>
<evidence type="ECO:0000256" key="2">
    <source>
        <dbReference type="ARBA" id="ARBA00022840"/>
    </source>
</evidence>
<evidence type="ECO:0000313" key="5">
    <source>
        <dbReference type="Proteomes" id="UP001271792"/>
    </source>
</evidence>
<dbReference type="SUPFAM" id="SSF46894">
    <property type="entry name" value="C-terminal effector domain of the bipartite response regulators"/>
    <property type="match status" value="1"/>
</dbReference>
<accession>A0ABU4U3D9</accession>
<evidence type="ECO:0000259" key="3">
    <source>
        <dbReference type="PROSITE" id="PS50043"/>
    </source>
</evidence>
<keyword evidence="5" id="KW-1185">Reference proteome</keyword>
<dbReference type="InterPro" id="IPR027417">
    <property type="entry name" value="P-loop_NTPase"/>
</dbReference>
<dbReference type="EMBL" id="JAXAVV010000025">
    <property type="protein sequence ID" value="MDX8055083.1"/>
    <property type="molecule type" value="Genomic_DNA"/>
</dbReference>
<gene>
    <name evidence="4" type="ORF">SK571_37405</name>
</gene>
<dbReference type="PRINTS" id="PR00038">
    <property type="entry name" value="HTHLUXR"/>
</dbReference>
<dbReference type="SMART" id="SM00421">
    <property type="entry name" value="HTH_LUXR"/>
    <property type="match status" value="1"/>
</dbReference>
<dbReference type="Proteomes" id="UP001271792">
    <property type="component" value="Unassembled WGS sequence"/>
</dbReference>
<protein>
    <submittedName>
        <fullName evidence="4">AAA family ATPase</fullName>
    </submittedName>
</protein>
<organism evidence="4 5">
    <name type="scientific">Lentzea kristufekii</name>
    <dbReference type="NCBI Taxonomy" id="3095430"/>
    <lineage>
        <taxon>Bacteria</taxon>
        <taxon>Bacillati</taxon>
        <taxon>Actinomycetota</taxon>
        <taxon>Actinomycetes</taxon>
        <taxon>Pseudonocardiales</taxon>
        <taxon>Pseudonocardiaceae</taxon>
        <taxon>Lentzea</taxon>
    </lineage>
</organism>
<keyword evidence="2" id="KW-0067">ATP-binding</keyword>
<dbReference type="PANTHER" id="PTHR16305">
    <property type="entry name" value="TESTICULAR SOLUBLE ADENYLYL CYCLASE"/>
    <property type="match status" value="1"/>
</dbReference>
<dbReference type="Gene3D" id="1.10.10.10">
    <property type="entry name" value="Winged helix-like DNA-binding domain superfamily/Winged helix DNA-binding domain"/>
    <property type="match status" value="1"/>
</dbReference>
<dbReference type="PROSITE" id="PS50043">
    <property type="entry name" value="HTH_LUXR_2"/>
    <property type="match status" value="1"/>
</dbReference>
<evidence type="ECO:0000256" key="1">
    <source>
        <dbReference type="ARBA" id="ARBA00022741"/>
    </source>
</evidence>
<dbReference type="SUPFAM" id="SSF52540">
    <property type="entry name" value="P-loop containing nucleoside triphosphate hydrolases"/>
    <property type="match status" value="1"/>
</dbReference>
<feature type="domain" description="HTH luxR-type" evidence="3">
    <location>
        <begin position="862"/>
        <end position="927"/>
    </location>
</feature>
<keyword evidence="1" id="KW-0547">Nucleotide-binding</keyword>
<dbReference type="InterPro" id="IPR016032">
    <property type="entry name" value="Sig_transdc_resp-reg_C-effctor"/>
</dbReference>
<dbReference type="CDD" id="cd06170">
    <property type="entry name" value="LuxR_C_like"/>
    <property type="match status" value="1"/>
</dbReference>
<dbReference type="Pfam" id="PF13191">
    <property type="entry name" value="AAA_16"/>
    <property type="match status" value="1"/>
</dbReference>
<dbReference type="PANTHER" id="PTHR16305:SF35">
    <property type="entry name" value="TRANSCRIPTIONAL ACTIVATOR DOMAIN"/>
    <property type="match status" value="1"/>
</dbReference>
<reference evidence="4 5" key="1">
    <citation type="submission" date="2023-11" db="EMBL/GenBank/DDBJ databases">
        <title>Lentzea sokolovensis, sp. nov., Lentzea kristufkii, sp. nov., and Lentzea miocenensis, sp. nov., rare actinobacteria from Sokolov Coal Basin, Miocene lacustrine sediment, Czech Republic.</title>
        <authorList>
            <person name="Lara A."/>
            <person name="Kotroba L."/>
            <person name="Nouioui I."/>
            <person name="Neumann-Schaal M."/>
            <person name="Mast Y."/>
            <person name="Chronakova A."/>
        </authorList>
    </citation>
    <scope>NUCLEOTIDE SEQUENCE [LARGE SCALE GENOMIC DNA]</scope>
    <source>
        <strain evidence="4 5">BCCO 10_0798</strain>
    </source>
</reference>
<comment type="caution">
    <text evidence="4">The sequence shown here is derived from an EMBL/GenBank/DDBJ whole genome shotgun (WGS) entry which is preliminary data.</text>
</comment>
<dbReference type="InterPro" id="IPR041664">
    <property type="entry name" value="AAA_16"/>
</dbReference>